<keyword evidence="2" id="KW-0472">Membrane</keyword>
<feature type="region of interest" description="Disordered" evidence="1">
    <location>
        <begin position="1"/>
        <end position="36"/>
    </location>
</feature>
<keyword evidence="2" id="KW-0812">Transmembrane</keyword>
<keyword evidence="2" id="KW-1133">Transmembrane helix</keyword>
<dbReference type="RefSeq" id="WP_100265041.1">
    <property type="nucleotide sequence ID" value="NZ_CP018800.1"/>
</dbReference>
<proteinExistence type="predicted"/>
<evidence type="ECO:0000313" key="3">
    <source>
        <dbReference type="EMBL" id="ATX81600.1"/>
    </source>
</evidence>
<name>A0A2K8L2P0_9PROT</name>
<feature type="transmembrane region" description="Helical" evidence="2">
    <location>
        <begin position="82"/>
        <end position="102"/>
    </location>
</feature>
<dbReference type="Proteomes" id="UP000231637">
    <property type="component" value="Chromosome"/>
</dbReference>
<dbReference type="OrthoDB" id="5514845at2"/>
<gene>
    <name evidence="3" type="ORF">Ga0123462_0730</name>
</gene>
<sequence length="144" mass="15625">MNASDHPNSNKIPSAKANDFDGPGSPYGEGFTKTKDPNVTYGRRASHRIGSCVSKMGEMLHGCLDRCENSEVVNISIDRGGWLLIVPYTVGVILFLVGWFLSAEAVRVLWLLITGLIAVVGFVGLVMVYLIIRDRSQGGHGKGY</sequence>
<reference evidence="3 4" key="1">
    <citation type="submission" date="2016-12" db="EMBL/GenBank/DDBJ databases">
        <title>Isolation and genomic insights into novel planktonic Zetaproteobacteria from stratified waters of the Chesapeake Bay.</title>
        <authorList>
            <person name="McAllister S.M."/>
            <person name="Kato S."/>
            <person name="Chan C.S."/>
            <person name="Chiu B.K."/>
            <person name="Field E.K."/>
        </authorList>
    </citation>
    <scope>NUCLEOTIDE SEQUENCE [LARGE SCALE GENOMIC DNA]</scope>
    <source>
        <strain evidence="3 4">CP-8</strain>
    </source>
</reference>
<dbReference type="KEGG" id="mfn:Ga0123462_0730"/>
<feature type="transmembrane region" description="Helical" evidence="2">
    <location>
        <begin position="108"/>
        <end position="132"/>
    </location>
</feature>
<evidence type="ECO:0000313" key="4">
    <source>
        <dbReference type="Proteomes" id="UP000231637"/>
    </source>
</evidence>
<dbReference type="AlphaFoldDB" id="A0A2K8L2P0"/>
<accession>A0A2K8L2P0</accession>
<keyword evidence="4" id="KW-1185">Reference proteome</keyword>
<protein>
    <submittedName>
        <fullName evidence="3">Uncharacterized protein</fullName>
    </submittedName>
</protein>
<evidence type="ECO:0000256" key="1">
    <source>
        <dbReference type="SAM" id="MobiDB-lite"/>
    </source>
</evidence>
<feature type="compositionally biased region" description="Polar residues" evidence="1">
    <location>
        <begin position="1"/>
        <end position="12"/>
    </location>
</feature>
<dbReference type="EMBL" id="CP018800">
    <property type="protein sequence ID" value="ATX81600.1"/>
    <property type="molecule type" value="Genomic_DNA"/>
</dbReference>
<evidence type="ECO:0000256" key="2">
    <source>
        <dbReference type="SAM" id="Phobius"/>
    </source>
</evidence>
<organism evidence="3 4">
    <name type="scientific">Mariprofundus ferrinatatus</name>
    <dbReference type="NCBI Taxonomy" id="1921087"/>
    <lineage>
        <taxon>Bacteria</taxon>
        <taxon>Pseudomonadati</taxon>
        <taxon>Pseudomonadota</taxon>
        <taxon>Candidatius Mariprofundia</taxon>
        <taxon>Mariprofundales</taxon>
        <taxon>Mariprofundaceae</taxon>
        <taxon>Mariprofundus</taxon>
    </lineage>
</organism>